<sequence length="50" mass="5928">MWRSKVTQLVKGVRILIWNQMGHCPFTCLMLTKSSMDLIWALFIYLGRLK</sequence>
<comment type="caution">
    <text evidence="1">The sequence shown here is derived from an EMBL/GenBank/DDBJ whole genome shotgun (WGS) entry which is preliminary data.</text>
</comment>
<accession>A0A2P6Q843</accession>
<protein>
    <submittedName>
        <fullName evidence="1">Uncharacterized protein</fullName>
    </submittedName>
</protein>
<gene>
    <name evidence="1" type="ORF">RchiOBHm_Chr5g0023591</name>
</gene>
<dbReference type="EMBL" id="PDCK01000043">
    <property type="protein sequence ID" value="PRQ30345.1"/>
    <property type="molecule type" value="Genomic_DNA"/>
</dbReference>
<keyword evidence="2" id="KW-1185">Reference proteome</keyword>
<proteinExistence type="predicted"/>
<evidence type="ECO:0000313" key="2">
    <source>
        <dbReference type="Proteomes" id="UP000238479"/>
    </source>
</evidence>
<dbReference type="Proteomes" id="UP000238479">
    <property type="component" value="Chromosome 5"/>
</dbReference>
<reference evidence="1 2" key="1">
    <citation type="journal article" date="2018" name="Nat. Genet.">
        <title>The Rosa genome provides new insights in the design of modern roses.</title>
        <authorList>
            <person name="Bendahmane M."/>
        </authorList>
    </citation>
    <scope>NUCLEOTIDE SEQUENCE [LARGE SCALE GENOMIC DNA]</scope>
    <source>
        <strain evidence="2">cv. Old Blush</strain>
    </source>
</reference>
<evidence type="ECO:0000313" key="1">
    <source>
        <dbReference type="EMBL" id="PRQ30345.1"/>
    </source>
</evidence>
<name>A0A2P6Q843_ROSCH</name>
<organism evidence="1 2">
    <name type="scientific">Rosa chinensis</name>
    <name type="common">China rose</name>
    <dbReference type="NCBI Taxonomy" id="74649"/>
    <lineage>
        <taxon>Eukaryota</taxon>
        <taxon>Viridiplantae</taxon>
        <taxon>Streptophyta</taxon>
        <taxon>Embryophyta</taxon>
        <taxon>Tracheophyta</taxon>
        <taxon>Spermatophyta</taxon>
        <taxon>Magnoliopsida</taxon>
        <taxon>eudicotyledons</taxon>
        <taxon>Gunneridae</taxon>
        <taxon>Pentapetalae</taxon>
        <taxon>rosids</taxon>
        <taxon>fabids</taxon>
        <taxon>Rosales</taxon>
        <taxon>Rosaceae</taxon>
        <taxon>Rosoideae</taxon>
        <taxon>Rosoideae incertae sedis</taxon>
        <taxon>Rosa</taxon>
    </lineage>
</organism>
<dbReference type="Gramene" id="PRQ30345">
    <property type="protein sequence ID" value="PRQ30345"/>
    <property type="gene ID" value="RchiOBHm_Chr5g0023591"/>
</dbReference>
<dbReference type="AlphaFoldDB" id="A0A2P6Q843"/>